<name>B6FWK5_PEPHT</name>
<dbReference type="RefSeq" id="WP_006439175.1">
    <property type="nucleotide sequence ID" value="NZ_DS995355.1"/>
</dbReference>
<gene>
    <name evidence="1" type="ORF">CLOHIR_00254</name>
</gene>
<comment type="caution">
    <text evidence="1">The sequence shown here is derived from an EMBL/GenBank/DDBJ whole genome shotgun (WGS) entry which is preliminary data.</text>
</comment>
<dbReference type="EMBL" id="ABWP01000010">
    <property type="protein sequence ID" value="EEA86112.1"/>
    <property type="molecule type" value="Genomic_DNA"/>
</dbReference>
<protein>
    <submittedName>
        <fullName evidence="1">Uncharacterized protein</fullName>
    </submittedName>
</protein>
<dbReference type="Proteomes" id="UP000003178">
    <property type="component" value="Unassembled WGS sequence"/>
</dbReference>
<evidence type="ECO:0000313" key="2">
    <source>
        <dbReference type="Proteomes" id="UP000003178"/>
    </source>
</evidence>
<dbReference type="HOGENOM" id="CLU_3023982_0_0_9"/>
<evidence type="ECO:0000313" key="1">
    <source>
        <dbReference type="EMBL" id="EEA86112.1"/>
    </source>
</evidence>
<sequence length="58" mass="6579">MSEAKEIKKIKIQEKIELKEIEVQGDQCKNNAGVSCKYDCCEDCKTNGKPSSYQSSKY</sequence>
<dbReference type="AlphaFoldDB" id="B6FWK5"/>
<accession>B6FWK5</accession>
<organism evidence="1 2">
    <name type="scientific">Peptacetobacter hiranonis (strain DSM 13275 / JCM 10541 / KCTC 15199 / TO-931)</name>
    <name type="common">Clostridium hiranonis</name>
    <dbReference type="NCBI Taxonomy" id="500633"/>
    <lineage>
        <taxon>Bacteria</taxon>
        <taxon>Bacillati</taxon>
        <taxon>Bacillota</taxon>
        <taxon>Clostridia</taxon>
        <taxon>Peptostreptococcales</taxon>
        <taxon>Peptostreptococcaceae</taxon>
        <taxon>Peptacetobacter</taxon>
    </lineage>
</organism>
<proteinExistence type="predicted"/>
<dbReference type="STRING" id="500633.CLOHIR_00254"/>
<reference evidence="1 2" key="1">
    <citation type="submission" date="2008-09" db="EMBL/GenBank/DDBJ databases">
        <authorList>
            <person name="Fulton L."/>
            <person name="Clifton S."/>
            <person name="Fulton B."/>
            <person name="Xu J."/>
            <person name="Minx P."/>
            <person name="Pepin K.H."/>
            <person name="Johnson M."/>
            <person name="Thiruvilangam P."/>
            <person name="Bhonagiri V."/>
            <person name="Nash W.E."/>
            <person name="Mardis E.R."/>
            <person name="Wilson R.K."/>
        </authorList>
    </citation>
    <scope>NUCLEOTIDE SEQUENCE [LARGE SCALE GENOMIC DNA]</scope>
    <source>
        <strain evidence="1 2">DSM 13275</strain>
    </source>
</reference>
<keyword evidence="2" id="KW-1185">Reference proteome</keyword>
<reference evidence="1 2" key="2">
    <citation type="submission" date="2008-10" db="EMBL/GenBank/DDBJ databases">
        <title>Draft genome sequence of Clostridium hiranonis (DSM 13275).</title>
        <authorList>
            <person name="Sudarsanam P."/>
            <person name="Ley R."/>
            <person name="Guruge J."/>
            <person name="Turnbaugh P.J."/>
            <person name="Mahowald M."/>
            <person name="Liep D."/>
            <person name="Gordon J."/>
        </authorList>
    </citation>
    <scope>NUCLEOTIDE SEQUENCE [LARGE SCALE GENOMIC DNA]</scope>
    <source>
        <strain evidence="1 2">DSM 13275</strain>
    </source>
</reference>